<feature type="transmembrane region" description="Helical" evidence="2">
    <location>
        <begin position="66"/>
        <end position="86"/>
    </location>
</feature>
<feature type="transmembrane region" description="Helical" evidence="2">
    <location>
        <begin position="198"/>
        <end position="223"/>
    </location>
</feature>
<dbReference type="EMBL" id="KX172139">
    <property type="protein sequence ID" value="APU51083.1"/>
    <property type="molecule type" value="Genomic_DNA"/>
</dbReference>
<evidence type="ECO:0000256" key="2">
    <source>
        <dbReference type="SAM" id="Phobius"/>
    </source>
</evidence>
<keyword evidence="2" id="KW-0812">Transmembrane</keyword>
<dbReference type="AlphaFoldDB" id="A0A1L7H7Z3"/>
<feature type="transmembrane region" description="Helical" evidence="2">
    <location>
        <begin position="138"/>
        <end position="159"/>
    </location>
</feature>
<feature type="transmembrane region" description="Helical" evidence="2">
    <location>
        <begin position="6"/>
        <end position="27"/>
    </location>
</feature>
<reference evidence="3" key="1">
    <citation type="submission" date="2016-04" db="EMBL/GenBank/DDBJ databases">
        <title>Photoacclimation and adaptation in the picoeukaryotic prasinophyte Micromonas commoda.</title>
        <authorList>
            <person name="Guo J."/>
            <person name="van Baren M.J."/>
            <person name="Worden A.Z."/>
            <person name="Cuvelier M.L."/>
            <person name="Ortiz A."/>
            <person name="Partensky F."/>
        </authorList>
    </citation>
    <scope>NUCLEOTIDE SEQUENCE</scope>
</reference>
<proteinExistence type="predicted"/>
<feature type="region of interest" description="Disordered" evidence="1">
    <location>
        <begin position="569"/>
        <end position="603"/>
    </location>
</feature>
<geneLocation type="chloroplast" evidence="3"/>
<keyword evidence="2" id="KW-1133">Transmembrane helix</keyword>
<gene>
    <name evidence="3" type="primary">ycf1</name>
</gene>
<accession>A0A1L7H7Z3</accession>
<feature type="transmembrane region" description="Helical" evidence="2">
    <location>
        <begin position="39"/>
        <end position="60"/>
    </location>
</feature>
<keyword evidence="3" id="KW-0150">Chloroplast</keyword>
<keyword evidence="2" id="KW-0472">Membrane</keyword>
<sequence>MENSFSLGLIHGALYGITPITPWFIGLKRYVLEGQTKGLITFGGIFLGQLLLLSLALFGGTELLWIWYYVEPALVIVGLVAMLRAFAVCWEPFERPTPLKTRRDGLVYLGTGILFALCNPGGLDFGNYFLNTVPTNTLSYLGGFILFYTLFAVGVLYVLCLSPIAQRFWGVWSIERMRNGIEPNLDLYSIRVRNLQKIAIGTMFVLSVQFMHMIPGSYGMYYLDTVFGGTPAQKILPGRDLEWIESDEEQPVAPVERQNGDDLTDDEELPEVTEIVKVWKLQSPFDLNSITDSDQEVALDEEGPWHTIHKYNTLNEKLEREELGPKLKMEELEYYDKGGPNRHYIKWLIKTVHPLRMMFKPDWDVTTEITETDWVQDLRKMRWEMDTLSDGTYPKTPLEMAFLPFSSGFEHDYDYDAVEIAKEVQVTEDDVISLNELRYGTDQKDTQASDFFDRKFDTYSRGTSGEDFSVVRLQDLPKQVQLPWDYPLVQAPNFSDAEVRFSPQQAPIDDLETKNKIQNKNIWFLDPVALNMRFLANNPLPETNERWTMKESELLKMKSFNTTRRLWMNETPGEGASGTEYTQESRSARDTLMGYVTSSTSKR</sequence>
<organism evidence="3">
    <name type="scientific">Micromonas commoda (strain RCC299 / NOUM17 / CCMP2709)</name>
    <name type="common">Picoplanktonic green alga</name>
    <dbReference type="NCBI Taxonomy" id="296587"/>
    <lineage>
        <taxon>Eukaryota</taxon>
        <taxon>Viridiplantae</taxon>
        <taxon>Chlorophyta</taxon>
        <taxon>Mamiellophyceae</taxon>
        <taxon>Mamiellales</taxon>
        <taxon>Mamiellaceae</taxon>
        <taxon>Micromonas</taxon>
    </lineage>
</organism>
<name>A0A1L7H7Z3_MICCC</name>
<evidence type="ECO:0000313" key="3">
    <source>
        <dbReference type="EMBL" id="APU51083.1"/>
    </source>
</evidence>
<protein>
    <submittedName>
        <fullName evidence="3">Ycf1</fullName>
    </submittedName>
</protein>
<keyword evidence="3" id="KW-0934">Plastid</keyword>
<feature type="transmembrane region" description="Helical" evidence="2">
    <location>
        <begin position="106"/>
        <end position="126"/>
    </location>
</feature>
<evidence type="ECO:0000256" key="1">
    <source>
        <dbReference type="SAM" id="MobiDB-lite"/>
    </source>
</evidence>